<feature type="compositionally biased region" description="Polar residues" evidence="1">
    <location>
        <begin position="242"/>
        <end position="252"/>
    </location>
</feature>
<feature type="region of interest" description="Disordered" evidence="1">
    <location>
        <begin position="1"/>
        <end position="32"/>
    </location>
</feature>
<dbReference type="AlphaFoldDB" id="A0A2K1K4B6"/>
<evidence type="ECO:0000313" key="3">
    <source>
        <dbReference type="EnsemblPlants" id="Pp3c9_24030V3.1"/>
    </source>
</evidence>
<feature type="compositionally biased region" description="Basic and acidic residues" evidence="1">
    <location>
        <begin position="157"/>
        <end position="166"/>
    </location>
</feature>
<feature type="compositionally biased region" description="Low complexity" evidence="1">
    <location>
        <begin position="185"/>
        <end position="203"/>
    </location>
</feature>
<dbReference type="Gramene" id="Pp3c9_24030V3.1">
    <property type="protein sequence ID" value="Pp3c9_24030V3.1"/>
    <property type="gene ID" value="Pp3c9_24030"/>
</dbReference>
<feature type="region of interest" description="Disordered" evidence="1">
    <location>
        <begin position="157"/>
        <end position="204"/>
    </location>
</feature>
<evidence type="ECO:0000313" key="2">
    <source>
        <dbReference type="EMBL" id="PNR48623.1"/>
    </source>
</evidence>
<feature type="region of interest" description="Disordered" evidence="1">
    <location>
        <begin position="636"/>
        <end position="727"/>
    </location>
</feature>
<protein>
    <submittedName>
        <fullName evidence="2 3">Uncharacterized protein</fullName>
    </submittedName>
</protein>
<feature type="region of interest" description="Disordered" evidence="1">
    <location>
        <begin position="543"/>
        <end position="590"/>
    </location>
</feature>
<feature type="region of interest" description="Disordered" evidence="1">
    <location>
        <begin position="68"/>
        <end position="113"/>
    </location>
</feature>
<reference evidence="2 4" key="1">
    <citation type="journal article" date="2008" name="Science">
        <title>The Physcomitrella genome reveals evolutionary insights into the conquest of land by plants.</title>
        <authorList>
            <person name="Rensing S."/>
            <person name="Lang D."/>
            <person name="Zimmer A."/>
            <person name="Terry A."/>
            <person name="Salamov A."/>
            <person name="Shapiro H."/>
            <person name="Nishiyama T."/>
            <person name="Perroud P.-F."/>
            <person name="Lindquist E."/>
            <person name="Kamisugi Y."/>
            <person name="Tanahashi T."/>
            <person name="Sakakibara K."/>
            <person name="Fujita T."/>
            <person name="Oishi K."/>
            <person name="Shin-I T."/>
            <person name="Kuroki Y."/>
            <person name="Toyoda A."/>
            <person name="Suzuki Y."/>
            <person name="Hashimoto A."/>
            <person name="Yamaguchi K."/>
            <person name="Sugano A."/>
            <person name="Kohara Y."/>
            <person name="Fujiyama A."/>
            <person name="Anterola A."/>
            <person name="Aoki S."/>
            <person name="Ashton N."/>
            <person name="Barbazuk W.B."/>
            <person name="Barker E."/>
            <person name="Bennetzen J."/>
            <person name="Bezanilla M."/>
            <person name="Blankenship R."/>
            <person name="Cho S.H."/>
            <person name="Dutcher S."/>
            <person name="Estelle M."/>
            <person name="Fawcett J.A."/>
            <person name="Gundlach H."/>
            <person name="Hanada K."/>
            <person name="Heyl A."/>
            <person name="Hicks K.A."/>
            <person name="Hugh J."/>
            <person name="Lohr M."/>
            <person name="Mayer K."/>
            <person name="Melkozernov A."/>
            <person name="Murata T."/>
            <person name="Nelson D."/>
            <person name="Pils B."/>
            <person name="Prigge M."/>
            <person name="Reiss B."/>
            <person name="Renner T."/>
            <person name="Rombauts S."/>
            <person name="Rushton P."/>
            <person name="Sanderfoot A."/>
            <person name="Schween G."/>
            <person name="Shiu S.-H."/>
            <person name="Stueber K."/>
            <person name="Theodoulou F.L."/>
            <person name="Tu H."/>
            <person name="Van de Peer Y."/>
            <person name="Verrier P.J."/>
            <person name="Waters E."/>
            <person name="Wood A."/>
            <person name="Yang L."/>
            <person name="Cove D."/>
            <person name="Cuming A."/>
            <person name="Hasebe M."/>
            <person name="Lucas S."/>
            <person name="Mishler D.B."/>
            <person name="Reski R."/>
            <person name="Grigoriev I."/>
            <person name="Quatrano R.S."/>
            <person name="Boore J.L."/>
        </authorList>
    </citation>
    <scope>NUCLEOTIDE SEQUENCE [LARGE SCALE GENOMIC DNA]</scope>
    <source>
        <strain evidence="3 4">cv. Gransden 2004</strain>
    </source>
</reference>
<dbReference type="Proteomes" id="UP000006727">
    <property type="component" value="Chromosome 9"/>
</dbReference>
<gene>
    <name evidence="2" type="ORF">PHYPA_013100</name>
</gene>
<sequence>MERSEPSLVPQWLKGAGSVGPAGASHYSQASSNHQDDFELPYRFVLFCGIDESGGGFALRPRVASPGLTSGGRDAEYDAPRFPPSSSSDRAYYSAIRRGPGGGSSGISDRSIQERESFSRGYTNFGRSSTYRSYDAGLDRSDRDTVRERDWDWDRDRERDGRDRSRVLGGLGGSEERERERSEQPESLSAFRRPGLGQLPGGRYEADLSAPLRRVQSMGSAARALENGEKKAAEAGSLRTAPPSNSSGLTSSMQKAAFERNFPSLGAQERGGGVSGIQSNLGNLVISSPRPLWQGSSTPRMDGTRSAASSPGLPNGGSPGSGLASTTAGGSNGEGWSSALAEAPTAVNGTLAGPLSSPGTVITSPTSALASMSVSGNLMNAPKMAEALVQIPPRVRTPPQYLVEKERLEERALQQSRQLIPMVPKTLGPSPRDKKVERAVHVIAPPNALKARQGMGSSQQVLSSPYRPPASRPEAPKLGQGTGKILTRKVPVKEAVLVVSPSPVTTGLKTEASAVVATGLGAPGLGGGSSASAVGVLNSGPRKQKQLLDRRAVPIPPVTAGASSDGSSGGIRSKDGSLSGGDERRPCVPTQNRVDFFNALRKKAGLGGTSNVVDKLDVAAPKSDDLLNGVEVGNGLSEESVHPLGDAGEHSVGESYPSENGERQEIDSSGDGEGGGSDSEVFGTVGKENGGMMEGTTDDTGEEQVFEEGDGSLQQQLASGDGPSEAEEMSFLISLGWSQADAEETDALTQDEIDAFIQKRNELTSLPGAEQRCSNNHHNHNHSRRRMDLKRRMDVQVGSIGSETSCVTTSDSESD</sequence>
<reference evidence="2 4" key="2">
    <citation type="journal article" date="2018" name="Plant J.">
        <title>The Physcomitrella patens chromosome-scale assembly reveals moss genome structure and evolution.</title>
        <authorList>
            <person name="Lang D."/>
            <person name="Ullrich K.K."/>
            <person name="Murat F."/>
            <person name="Fuchs J."/>
            <person name="Jenkins J."/>
            <person name="Haas F.B."/>
            <person name="Piednoel M."/>
            <person name="Gundlach H."/>
            <person name="Van Bel M."/>
            <person name="Meyberg R."/>
            <person name="Vives C."/>
            <person name="Morata J."/>
            <person name="Symeonidi A."/>
            <person name="Hiss M."/>
            <person name="Muchero W."/>
            <person name="Kamisugi Y."/>
            <person name="Saleh O."/>
            <person name="Blanc G."/>
            <person name="Decker E.L."/>
            <person name="van Gessel N."/>
            <person name="Grimwood J."/>
            <person name="Hayes R.D."/>
            <person name="Graham S.W."/>
            <person name="Gunter L.E."/>
            <person name="McDaniel S.F."/>
            <person name="Hoernstein S.N.W."/>
            <person name="Larsson A."/>
            <person name="Li F.W."/>
            <person name="Perroud P.F."/>
            <person name="Phillips J."/>
            <person name="Ranjan P."/>
            <person name="Rokshar D.S."/>
            <person name="Rothfels C.J."/>
            <person name="Schneider L."/>
            <person name="Shu S."/>
            <person name="Stevenson D.W."/>
            <person name="Thummler F."/>
            <person name="Tillich M."/>
            <person name="Villarreal Aguilar J.C."/>
            <person name="Widiez T."/>
            <person name="Wong G.K."/>
            <person name="Wymore A."/>
            <person name="Zhang Y."/>
            <person name="Zimmer A.D."/>
            <person name="Quatrano R.S."/>
            <person name="Mayer K.F.X."/>
            <person name="Goodstein D."/>
            <person name="Casacuberta J.M."/>
            <person name="Vandepoele K."/>
            <person name="Reski R."/>
            <person name="Cuming A.C."/>
            <person name="Tuskan G.A."/>
            <person name="Maumus F."/>
            <person name="Salse J."/>
            <person name="Schmutz J."/>
            <person name="Rensing S.A."/>
        </authorList>
    </citation>
    <scope>NUCLEOTIDE SEQUENCE [LARGE SCALE GENOMIC DNA]</scope>
    <source>
        <strain evidence="3 4">cv. Gransden 2004</strain>
    </source>
</reference>
<evidence type="ECO:0000256" key="1">
    <source>
        <dbReference type="SAM" id="MobiDB-lite"/>
    </source>
</evidence>
<feature type="compositionally biased region" description="Basic and acidic residues" evidence="1">
    <location>
        <begin position="174"/>
        <end position="184"/>
    </location>
</feature>
<dbReference type="FunCoup" id="A0A2K1K4B6">
    <property type="interactions" value="2810"/>
</dbReference>
<dbReference type="EMBL" id="ABEU02000009">
    <property type="protein sequence ID" value="PNR48623.1"/>
    <property type="molecule type" value="Genomic_DNA"/>
</dbReference>
<accession>A0A2K1K4B6</accession>
<dbReference type="EnsemblPlants" id="Pp3c9_24030V3.2">
    <property type="protein sequence ID" value="Pp3c9_24030V3.2"/>
    <property type="gene ID" value="Pp3c9_24030"/>
</dbReference>
<proteinExistence type="predicted"/>
<feature type="region of interest" description="Disordered" evidence="1">
    <location>
        <begin position="288"/>
        <end position="337"/>
    </location>
</feature>
<organism evidence="2">
    <name type="scientific">Physcomitrium patens</name>
    <name type="common">Spreading-leaved earth moss</name>
    <name type="synonym">Physcomitrella patens</name>
    <dbReference type="NCBI Taxonomy" id="3218"/>
    <lineage>
        <taxon>Eukaryota</taxon>
        <taxon>Viridiplantae</taxon>
        <taxon>Streptophyta</taxon>
        <taxon>Embryophyta</taxon>
        <taxon>Bryophyta</taxon>
        <taxon>Bryophytina</taxon>
        <taxon>Bryopsida</taxon>
        <taxon>Funariidae</taxon>
        <taxon>Funariales</taxon>
        <taxon>Funariaceae</taxon>
        <taxon>Physcomitrium</taxon>
    </lineage>
</organism>
<evidence type="ECO:0000313" key="4">
    <source>
        <dbReference type="Proteomes" id="UP000006727"/>
    </source>
</evidence>
<reference evidence="3" key="3">
    <citation type="submission" date="2020-12" db="UniProtKB">
        <authorList>
            <consortium name="EnsemblPlants"/>
        </authorList>
    </citation>
    <scope>IDENTIFICATION</scope>
</reference>
<feature type="region of interest" description="Disordered" evidence="1">
    <location>
        <begin position="765"/>
        <end position="790"/>
    </location>
</feature>
<feature type="region of interest" description="Disordered" evidence="1">
    <location>
        <begin position="450"/>
        <end position="481"/>
    </location>
</feature>
<feature type="region of interest" description="Disordered" evidence="1">
    <location>
        <begin position="219"/>
        <end position="252"/>
    </location>
</feature>
<dbReference type="PANTHER" id="PTHR34112:SF13">
    <property type="entry name" value="OS04G0448200 PROTEIN"/>
    <property type="match status" value="1"/>
</dbReference>
<dbReference type="PANTHER" id="PTHR34112">
    <property type="entry name" value="C-JUN-AMINO-TERMINAL KINASE-INTERACTING PROTEIN"/>
    <property type="match status" value="1"/>
</dbReference>
<dbReference type="Gramene" id="Pp3c9_24030V3.2">
    <property type="protein sequence ID" value="Pp3c9_24030V3.2"/>
    <property type="gene ID" value="Pp3c9_24030"/>
</dbReference>
<feature type="compositionally biased region" description="Basic residues" evidence="1">
    <location>
        <begin position="775"/>
        <end position="789"/>
    </location>
</feature>
<feature type="compositionally biased region" description="Acidic residues" evidence="1">
    <location>
        <begin position="696"/>
        <end position="710"/>
    </location>
</feature>
<dbReference type="EnsemblPlants" id="Pp3c9_24030V3.1">
    <property type="protein sequence ID" value="Pp3c9_24030V3.1"/>
    <property type="gene ID" value="Pp3c9_24030"/>
</dbReference>
<keyword evidence="4" id="KW-1185">Reference proteome</keyword>
<name>A0A2K1K4B6_PHYPA</name>
<dbReference type="InParanoid" id="A0A2K1K4B6"/>